<evidence type="ECO:0000313" key="2">
    <source>
        <dbReference type="EMBL" id="ARD20816.1"/>
    </source>
</evidence>
<feature type="transmembrane region" description="Helical" evidence="1">
    <location>
        <begin position="140"/>
        <end position="161"/>
    </location>
</feature>
<feature type="transmembrane region" description="Helical" evidence="1">
    <location>
        <begin position="12"/>
        <end position="32"/>
    </location>
</feature>
<dbReference type="InterPro" id="IPR005625">
    <property type="entry name" value="PepSY-ass_TM"/>
</dbReference>
<feature type="transmembrane region" description="Helical" evidence="1">
    <location>
        <begin position="187"/>
        <end position="208"/>
    </location>
</feature>
<dbReference type="Pfam" id="PF03929">
    <property type="entry name" value="PepSY_TM"/>
    <property type="match status" value="1"/>
</dbReference>
<gene>
    <name evidence="2" type="ORF">SJ2017_0478</name>
</gene>
<dbReference type="EMBL" id="CP020472">
    <property type="protein sequence ID" value="ARD20816.1"/>
    <property type="molecule type" value="Genomic_DNA"/>
</dbReference>
<dbReference type="PANTHER" id="PTHR34219:SF8">
    <property type="entry name" value="PEPSY DOMAIN-CONTAINING PROTEIN"/>
    <property type="match status" value="1"/>
</dbReference>
<accession>A0ABN4YA75</accession>
<keyword evidence="1" id="KW-1133">Transmembrane helix</keyword>
<evidence type="ECO:0000256" key="1">
    <source>
        <dbReference type="SAM" id="Phobius"/>
    </source>
</evidence>
<feature type="transmembrane region" description="Helical" evidence="1">
    <location>
        <begin position="325"/>
        <end position="350"/>
    </location>
</feature>
<dbReference type="Proteomes" id="UP000191820">
    <property type="component" value="Chromosome"/>
</dbReference>
<sequence>MRKTLFKWHSYGALIAMLPLLIISITGSILVFKVEIDSLLRPSHMVVDATATSERVSLDTLMQTTLAANPGYELGGWGLFDDKHRSDAGYLIKHGTEQWEKIYINQYNGELLSVSQPMGHYITDWLLELHYTFLLDVKGAWVGFAAALIMLFLGISGIILYRRFWAKLFTMRFKAVKRVLFSDIHKFIGILSSPILIIMAFTGGYWNIAGILHEINEHGDGAHVYITAPLHSPEISFESLRLKSHAEIPSYQAGYLAMPHEPERDITFYGAVQSSNPLHSEYASTVSFDKTTGKLLNKQDIREAGLLMVFLDSFRKLHFGYFGGLITRIIWCIVGLMPVLLGFTGLYLYWNRRQQKSASKRARVAIDSQPVA</sequence>
<keyword evidence="3" id="KW-1185">Reference proteome</keyword>
<dbReference type="PANTHER" id="PTHR34219">
    <property type="entry name" value="IRON-REGULATED INNER MEMBRANE PROTEIN-RELATED"/>
    <property type="match status" value="1"/>
</dbReference>
<name>A0ABN4YA75_9GAMM</name>
<dbReference type="RefSeq" id="WP_080914756.1">
    <property type="nucleotide sequence ID" value="NZ_CP020472.1"/>
</dbReference>
<keyword evidence="1" id="KW-0472">Membrane</keyword>
<reference evidence="2 3" key="1">
    <citation type="submission" date="2017-03" db="EMBL/GenBank/DDBJ databases">
        <title>Genome sequencing of Shewanella japonica KCTC 22435.</title>
        <authorList>
            <person name="Kim K.M."/>
        </authorList>
    </citation>
    <scope>NUCLEOTIDE SEQUENCE [LARGE SCALE GENOMIC DNA]</scope>
    <source>
        <strain evidence="2 3">KCTC 22435</strain>
    </source>
</reference>
<protein>
    <recommendedName>
        <fullName evidence="4">PepSY domain-containing protein</fullName>
    </recommendedName>
</protein>
<organism evidence="2 3">
    <name type="scientific">Shewanella japonica</name>
    <dbReference type="NCBI Taxonomy" id="93973"/>
    <lineage>
        <taxon>Bacteria</taxon>
        <taxon>Pseudomonadati</taxon>
        <taxon>Pseudomonadota</taxon>
        <taxon>Gammaproteobacteria</taxon>
        <taxon>Alteromonadales</taxon>
        <taxon>Shewanellaceae</taxon>
        <taxon>Shewanella</taxon>
    </lineage>
</organism>
<evidence type="ECO:0008006" key="4">
    <source>
        <dbReference type="Google" id="ProtNLM"/>
    </source>
</evidence>
<evidence type="ECO:0000313" key="3">
    <source>
        <dbReference type="Proteomes" id="UP000191820"/>
    </source>
</evidence>
<keyword evidence="1" id="KW-0812">Transmembrane</keyword>
<proteinExistence type="predicted"/>